<dbReference type="Pfam" id="PF13450">
    <property type="entry name" value="NAD_binding_8"/>
    <property type="match status" value="1"/>
</dbReference>
<evidence type="ECO:0000256" key="1">
    <source>
        <dbReference type="SAM" id="MobiDB-lite"/>
    </source>
</evidence>
<dbReference type="SUPFAM" id="SSF51905">
    <property type="entry name" value="FAD/NAD(P)-binding domain"/>
    <property type="match status" value="1"/>
</dbReference>
<protein>
    <submittedName>
        <fullName evidence="2">NAD(P)/FAD-dependent oxidoreductase</fullName>
    </submittedName>
</protein>
<sequence length="503" mass="56423">MAIIGAGLGGVATAVKLSRAGLHNFTVFERSPGAGGTWYDNTYPGCAVDVPSHAYSFSFKSYDWSGTHAKQPELRRYVDDVIDEFGLRDRCRFGVGVVSAVWDPAASSYTVTTTEGEVREFDVVVSCTGMLNVPRYPEWPGLEDFDGPRFHTARWEHEHDLTGRRVAFVGTGSTSAQVVPSIADSVGELHVFQRQPGWVVPKKERVYTERERDRYRRFPLLQKLQRYQFFRTYHRLYEAYDATSSTQAEMRALCENHIASTIEDPAVREAVTPHYAYGCKRGVQANNFYQAFNKPQVELHPHEVVAVEGNSIVTADGTRTEVDVLILGTGFQPTNYLSTVEVRGSDGRTLTETWAGEPKAFLGMTVPRFKNFFILFGPNTNGGSIIIQLERQAEVVARTVGRLARRGRPAAVDTKPEALRRYVDWIDRRLAVHSSALESGCTNYYHVASGRNVTQWPGDQYLYWAVTRFLPRLGLRLDTASRPPVHRPAVEKSRRAPSPVPGR</sequence>
<dbReference type="RefSeq" id="WP_344423727.1">
    <property type="nucleotide sequence ID" value="NZ_BAAAQK010000023.1"/>
</dbReference>
<dbReference type="PANTHER" id="PTHR42877">
    <property type="entry name" value="L-ORNITHINE N(5)-MONOOXYGENASE-RELATED"/>
    <property type="match status" value="1"/>
</dbReference>
<accession>A0ABN2NH10</accession>
<keyword evidence="3" id="KW-1185">Reference proteome</keyword>
<dbReference type="PANTHER" id="PTHR42877:SF4">
    <property type="entry name" value="FAD_NAD(P)-BINDING DOMAIN-CONTAINING PROTEIN-RELATED"/>
    <property type="match status" value="1"/>
</dbReference>
<organism evidence="2 3">
    <name type="scientific">Pseudonocardia ailaonensis</name>
    <dbReference type="NCBI Taxonomy" id="367279"/>
    <lineage>
        <taxon>Bacteria</taxon>
        <taxon>Bacillati</taxon>
        <taxon>Actinomycetota</taxon>
        <taxon>Actinomycetes</taxon>
        <taxon>Pseudonocardiales</taxon>
        <taxon>Pseudonocardiaceae</taxon>
        <taxon>Pseudonocardia</taxon>
    </lineage>
</organism>
<dbReference type="Gene3D" id="3.50.50.60">
    <property type="entry name" value="FAD/NAD(P)-binding domain"/>
    <property type="match status" value="3"/>
</dbReference>
<name>A0ABN2NH10_9PSEU</name>
<dbReference type="Proteomes" id="UP001500449">
    <property type="component" value="Unassembled WGS sequence"/>
</dbReference>
<dbReference type="InterPro" id="IPR036188">
    <property type="entry name" value="FAD/NAD-bd_sf"/>
</dbReference>
<proteinExistence type="predicted"/>
<dbReference type="InterPro" id="IPR051209">
    <property type="entry name" value="FAD-bind_Monooxygenase_sf"/>
</dbReference>
<feature type="region of interest" description="Disordered" evidence="1">
    <location>
        <begin position="481"/>
        <end position="503"/>
    </location>
</feature>
<evidence type="ECO:0000313" key="3">
    <source>
        <dbReference type="Proteomes" id="UP001500449"/>
    </source>
</evidence>
<reference evidence="2 3" key="1">
    <citation type="journal article" date="2019" name="Int. J. Syst. Evol. Microbiol.">
        <title>The Global Catalogue of Microorganisms (GCM) 10K type strain sequencing project: providing services to taxonomists for standard genome sequencing and annotation.</title>
        <authorList>
            <consortium name="The Broad Institute Genomics Platform"/>
            <consortium name="The Broad Institute Genome Sequencing Center for Infectious Disease"/>
            <person name="Wu L."/>
            <person name="Ma J."/>
        </authorList>
    </citation>
    <scope>NUCLEOTIDE SEQUENCE [LARGE SCALE GENOMIC DNA]</scope>
    <source>
        <strain evidence="2 3">JCM 16009</strain>
    </source>
</reference>
<dbReference type="EMBL" id="BAAAQK010000023">
    <property type="protein sequence ID" value="GAA1868890.1"/>
    <property type="molecule type" value="Genomic_DNA"/>
</dbReference>
<comment type="caution">
    <text evidence="2">The sequence shown here is derived from an EMBL/GenBank/DDBJ whole genome shotgun (WGS) entry which is preliminary data.</text>
</comment>
<evidence type="ECO:0000313" key="2">
    <source>
        <dbReference type="EMBL" id="GAA1868890.1"/>
    </source>
</evidence>
<gene>
    <name evidence="2" type="ORF">GCM10009836_56800</name>
</gene>